<evidence type="ECO:0000259" key="1">
    <source>
        <dbReference type="PROSITE" id="PS51186"/>
    </source>
</evidence>
<dbReference type="PROSITE" id="PS51186">
    <property type="entry name" value="GNAT"/>
    <property type="match status" value="1"/>
</dbReference>
<evidence type="ECO:0000313" key="2">
    <source>
        <dbReference type="EMBL" id="WRO23716.1"/>
    </source>
</evidence>
<gene>
    <name evidence="2" type="ORF">MFMK1_003584</name>
</gene>
<dbReference type="SUPFAM" id="SSF55729">
    <property type="entry name" value="Acyl-CoA N-acyltransferases (Nat)"/>
    <property type="match status" value="1"/>
</dbReference>
<dbReference type="AlphaFoldDB" id="A0AAU0UTL5"/>
<reference evidence="2 3" key="1">
    <citation type="submission" date="2023-04" db="EMBL/GenBank/DDBJ databases">
        <authorList>
            <person name="Hsu D."/>
        </authorList>
    </citation>
    <scope>NUCLEOTIDE SEQUENCE [LARGE SCALE GENOMIC DNA]</scope>
    <source>
        <strain evidence="2 3">MK1</strain>
    </source>
</reference>
<feature type="domain" description="N-acetyltransferase" evidence="1">
    <location>
        <begin position="3"/>
        <end position="157"/>
    </location>
</feature>
<proteinExistence type="predicted"/>
<dbReference type="InterPro" id="IPR016181">
    <property type="entry name" value="Acyl_CoA_acyltransferase"/>
</dbReference>
<organism evidence="2 3">
    <name type="scientific">Metallumcola ferriviriculae</name>
    <dbReference type="NCBI Taxonomy" id="3039180"/>
    <lineage>
        <taxon>Bacteria</taxon>
        <taxon>Bacillati</taxon>
        <taxon>Bacillota</taxon>
        <taxon>Clostridia</taxon>
        <taxon>Neomoorellales</taxon>
        <taxon>Desulfitibacteraceae</taxon>
        <taxon>Metallumcola</taxon>
    </lineage>
</organism>
<dbReference type="Gene3D" id="3.40.630.30">
    <property type="match status" value="1"/>
</dbReference>
<dbReference type="Pfam" id="PF00583">
    <property type="entry name" value="Acetyltransf_1"/>
    <property type="match status" value="1"/>
</dbReference>
<protein>
    <submittedName>
        <fullName evidence="2">GNAT family N-acetyltransferase</fullName>
    </submittedName>
</protein>
<dbReference type="CDD" id="cd04301">
    <property type="entry name" value="NAT_SF"/>
    <property type="match status" value="1"/>
</dbReference>
<sequence length="157" mass="18261">MTVTYREMSSLDVPEVSKLHNDLLLFLKNEIHDDYLSCIELETQDLSEKLNLFIENATKKIYIAVHKEKIVGFIAGEIMDCFLPISQKVGYLSGAFVLPGFRGMGIMKRLEYLLVSYFQDNGLKFVELNVLSRNLLGKRSWEKLGYEIFREQMRKKI</sequence>
<dbReference type="GO" id="GO:0016747">
    <property type="term" value="F:acyltransferase activity, transferring groups other than amino-acyl groups"/>
    <property type="evidence" value="ECO:0007669"/>
    <property type="project" value="InterPro"/>
</dbReference>
<keyword evidence="3" id="KW-1185">Reference proteome</keyword>
<dbReference type="InterPro" id="IPR000182">
    <property type="entry name" value="GNAT_dom"/>
</dbReference>
<dbReference type="KEGG" id="dbc:MFMK1_003584"/>
<dbReference type="EMBL" id="CP121694">
    <property type="protein sequence ID" value="WRO23716.1"/>
    <property type="molecule type" value="Genomic_DNA"/>
</dbReference>
<dbReference type="Proteomes" id="UP001329915">
    <property type="component" value="Chromosome"/>
</dbReference>
<name>A0AAU0UTL5_9FIRM</name>
<dbReference type="RefSeq" id="WP_366923092.1">
    <property type="nucleotide sequence ID" value="NZ_CP121694.1"/>
</dbReference>
<evidence type="ECO:0000313" key="3">
    <source>
        <dbReference type="Proteomes" id="UP001329915"/>
    </source>
</evidence>
<accession>A0AAU0UTL5</accession>